<evidence type="ECO:0000313" key="1">
    <source>
        <dbReference type="EMBL" id="RMA81160.1"/>
    </source>
</evidence>
<dbReference type="Pfam" id="PF04400">
    <property type="entry name" value="NqrM"/>
    <property type="match status" value="1"/>
</dbReference>
<proteinExistence type="predicted"/>
<sequence length="87" mass="9039">MLTIILSVVIFAVLVGAMAVGVIMGNKPIAGSCGGLNTIGMKEDCDICGGNDTLCDEEKQRKKKAAKQDVLAVGGTLQPLFNDATKK</sequence>
<organism evidence="1 2">
    <name type="scientific">Umboniibacter marinipuniceus</name>
    <dbReference type="NCBI Taxonomy" id="569599"/>
    <lineage>
        <taxon>Bacteria</taxon>
        <taxon>Pseudomonadati</taxon>
        <taxon>Pseudomonadota</taxon>
        <taxon>Gammaproteobacteria</taxon>
        <taxon>Cellvibrionales</taxon>
        <taxon>Cellvibrionaceae</taxon>
        <taxon>Umboniibacter</taxon>
    </lineage>
</organism>
<dbReference type="OrthoDB" id="5296227at2"/>
<comment type="caution">
    <text evidence="1">The sequence shown here is derived from an EMBL/GenBank/DDBJ whole genome shotgun (WGS) entry which is preliminary data.</text>
</comment>
<dbReference type="RefSeq" id="WP_121876316.1">
    <property type="nucleotide sequence ID" value="NZ_REFJ01000002.1"/>
</dbReference>
<reference evidence="1 2" key="1">
    <citation type="submission" date="2018-10" db="EMBL/GenBank/DDBJ databases">
        <title>Genomic Encyclopedia of Type Strains, Phase IV (KMG-IV): sequencing the most valuable type-strain genomes for metagenomic binning, comparative biology and taxonomic classification.</title>
        <authorList>
            <person name="Goeker M."/>
        </authorList>
    </citation>
    <scope>NUCLEOTIDE SEQUENCE [LARGE SCALE GENOMIC DNA]</scope>
    <source>
        <strain evidence="1 2">DSM 25080</strain>
    </source>
</reference>
<dbReference type="EMBL" id="REFJ01000002">
    <property type="protein sequence ID" value="RMA81160.1"/>
    <property type="molecule type" value="Genomic_DNA"/>
</dbReference>
<accession>A0A3M0A8I2</accession>
<dbReference type="PANTHER" id="PTHR40691">
    <property type="entry name" value="(NA+)-NQR MATURATION NQRM"/>
    <property type="match status" value="1"/>
</dbReference>
<evidence type="ECO:0000313" key="2">
    <source>
        <dbReference type="Proteomes" id="UP000267187"/>
    </source>
</evidence>
<keyword evidence="2" id="KW-1185">Reference proteome</keyword>
<dbReference type="InterPro" id="IPR007495">
    <property type="entry name" value="NqrM"/>
</dbReference>
<name>A0A3M0A8I2_9GAMM</name>
<protein>
    <recommendedName>
        <fullName evidence="3">(Na+)-NQR maturation NqrM</fullName>
    </recommendedName>
</protein>
<evidence type="ECO:0008006" key="3">
    <source>
        <dbReference type="Google" id="ProtNLM"/>
    </source>
</evidence>
<gene>
    <name evidence="1" type="ORF">DFR27_0958</name>
</gene>
<dbReference type="AlphaFoldDB" id="A0A3M0A8I2"/>
<dbReference type="PANTHER" id="PTHR40691:SF3">
    <property type="entry name" value="(NA+)-NQR MATURATION NQRM"/>
    <property type="match status" value="1"/>
</dbReference>
<dbReference type="Proteomes" id="UP000267187">
    <property type="component" value="Unassembled WGS sequence"/>
</dbReference>